<dbReference type="Gene3D" id="1.10.3720.10">
    <property type="entry name" value="MetI-like"/>
    <property type="match status" value="1"/>
</dbReference>
<protein>
    <submittedName>
        <fullName evidence="9">Carbohydrate ABC transporter permease</fullName>
    </submittedName>
</protein>
<evidence type="ECO:0000256" key="5">
    <source>
        <dbReference type="ARBA" id="ARBA00022989"/>
    </source>
</evidence>
<keyword evidence="6 7" id="KW-0472">Membrane</keyword>
<name>A0ABV8WS26_9BACI</name>
<keyword evidence="10" id="KW-1185">Reference proteome</keyword>
<keyword evidence="2 7" id="KW-0813">Transport</keyword>
<accession>A0ABV8WS26</accession>
<dbReference type="Pfam" id="PF00528">
    <property type="entry name" value="BPD_transp_1"/>
    <property type="match status" value="1"/>
</dbReference>
<feature type="transmembrane region" description="Helical" evidence="7">
    <location>
        <begin position="21"/>
        <end position="46"/>
    </location>
</feature>
<reference evidence="10" key="1">
    <citation type="journal article" date="2019" name="Int. J. Syst. Evol. Microbiol.">
        <title>The Global Catalogue of Microorganisms (GCM) 10K type strain sequencing project: providing services to taxonomists for standard genome sequencing and annotation.</title>
        <authorList>
            <consortium name="The Broad Institute Genomics Platform"/>
            <consortium name="The Broad Institute Genome Sequencing Center for Infectious Disease"/>
            <person name="Wu L."/>
            <person name="Ma J."/>
        </authorList>
    </citation>
    <scope>NUCLEOTIDE SEQUENCE [LARGE SCALE GENOMIC DNA]</scope>
    <source>
        <strain evidence="10">CCUG 37865</strain>
    </source>
</reference>
<evidence type="ECO:0000256" key="2">
    <source>
        <dbReference type="ARBA" id="ARBA00022448"/>
    </source>
</evidence>
<comment type="caution">
    <text evidence="9">The sequence shown here is derived from an EMBL/GenBank/DDBJ whole genome shotgun (WGS) entry which is preliminary data.</text>
</comment>
<dbReference type="InterPro" id="IPR035906">
    <property type="entry name" value="MetI-like_sf"/>
</dbReference>
<dbReference type="PROSITE" id="PS50928">
    <property type="entry name" value="ABC_TM1"/>
    <property type="match status" value="1"/>
</dbReference>
<feature type="transmembrane region" description="Helical" evidence="7">
    <location>
        <begin position="196"/>
        <end position="214"/>
    </location>
</feature>
<dbReference type="Proteomes" id="UP001595882">
    <property type="component" value="Unassembled WGS sequence"/>
</dbReference>
<feature type="transmembrane region" description="Helical" evidence="7">
    <location>
        <begin position="86"/>
        <end position="105"/>
    </location>
</feature>
<dbReference type="PANTHER" id="PTHR43744">
    <property type="entry name" value="ABC TRANSPORTER PERMEASE PROTEIN MG189-RELATED-RELATED"/>
    <property type="match status" value="1"/>
</dbReference>
<dbReference type="PANTHER" id="PTHR43744:SF9">
    <property type="entry name" value="POLYGALACTURONAN_RHAMNOGALACTURONAN TRANSPORT SYSTEM PERMEASE PROTEIN YTCP"/>
    <property type="match status" value="1"/>
</dbReference>
<evidence type="ECO:0000256" key="6">
    <source>
        <dbReference type="ARBA" id="ARBA00023136"/>
    </source>
</evidence>
<sequence>MSTFTLERIKNKKPSDIAFDVIIFGLCILIFFVIAYPLYFIVIASISDSTLVSTGKVFLFPQGISFFGYEQIFQDSRIWIGYRNTLFYAIFGTFVNLLFTLPAAYVLSRKEFRARRFLMFFFIFTMFFNGGLIPTYLLLKDLSMIDTPWVFIFNPLTVNVFNLIITRTFFESNIPNEMYEAASIDGCTHFKFFSKIVLPLSKAVISVIGLYYLVWHWNDFFTGLIYIRNYDLQPLQIVLRDILLSNQVFAEGAGSGGTGGGYAQRYADQIKYGVIIVSSLPILILYPFIQKYFEKGVLIGSVKG</sequence>
<keyword evidence="3" id="KW-1003">Cell membrane</keyword>
<gene>
    <name evidence="9" type="ORF">ACFOY7_06335</name>
</gene>
<evidence type="ECO:0000256" key="4">
    <source>
        <dbReference type="ARBA" id="ARBA00022692"/>
    </source>
</evidence>
<evidence type="ECO:0000313" key="9">
    <source>
        <dbReference type="EMBL" id="MFC4402687.1"/>
    </source>
</evidence>
<comment type="similarity">
    <text evidence="7">Belongs to the binding-protein-dependent transport system permease family.</text>
</comment>
<dbReference type="InterPro" id="IPR000515">
    <property type="entry name" value="MetI-like"/>
</dbReference>
<evidence type="ECO:0000256" key="1">
    <source>
        <dbReference type="ARBA" id="ARBA00004651"/>
    </source>
</evidence>
<feature type="transmembrane region" description="Helical" evidence="7">
    <location>
        <begin position="117"/>
        <end position="137"/>
    </location>
</feature>
<dbReference type="SUPFAM" id="SSF161098">
    <property type="entry name" value="MetI-like"/>
    <property type="match status" value="1"/>
</dbReference>
<feature type="domain" description="ABC transmembrane type-1" evidence="8">
    <location>
        <begin position="82"/>
        <end position="293"/>
    </location>
</feature>
<evidence type="ECO:0000259" key="8">
    <source>
        <dbReference type="PROSITE" id="PS50928"/>
    </source>
</evidence>
<evidence type="ECO:0000256" key="3">
    <source>
        <dbReference type="ARBA" id="ARBA00022475"/>
    </source>
</evidence>
<evidence type="ECO:0000313" key="10">
    <source>
        <dbReference type="Proteomes" id="UP001595882"/>
    </source>
</evidence>
<dbReference type="EMBL" id="JBHSDT010000004">
    <property type="protein sequence ID" value="MFC4402687.1"/>
    <property type="molecule type" value="Genomic_DNA"/>
</dbReference>
<dbReference type="RefSeq" id="WP_390250503.1">
    <property type="nucleotide sequence ID" value="NZ_JBHSDT010000004.1"/>
</dbReference>
<keyword evidence="5 7" id="KW-1133">Transmembrane helix</keyword>
<feature type="transmembrane region" description="Helical" evidence="7">
    <location>
        <begin position="270"/>
        <end position="289"/>
    </location>
</feature>
<proteinExistence type="inferred from homology"/>
<keyword evidence="4 7" id="KW-0812">Transmembrane</keyword>
<dbReference type="CDD" id="cd06261">
    <property type="entry name" value="TM_PBP2"/>
    <property type="match status" value="1"/>
</dbReference>
<organism evidence="9 10">
    <name type="scientific">Gracilibacillus xinjiangensis</name>
    <dbReference type="NCBI Taxonomy" id="1193282"/>
    <lineage>
        <taxon>Bacteria</taxon>
        <taxon>Bacillati</taxon>
        <taxon>Bacillota</taxon>
        <taxon>Bacilli</taxon>
        <taxon>Bacillales</taxon>
        <taxon>Bacillaceae</taxon>
        <taxon>Gracilibacillus</taxon>
    </lineage>
</organism>
<evidence type="ECO:0000256" key="7">
    <source>
        <dbReference type="RuleBase" id="RU363032"/>
    </source>
</evidence>
<comment type="subcellular location">
    <subcellularLocation>
        <location evidence="1 7">Cell membrane</location>
        <topology evidence="1 7">Multi-pass membrane protein</topology>
    </subcellularLocation>
</comment>
<feature type="transmembrane region" description="Helical" evidence="7">
    <location>
        <begin position="149"/>
        <end position="170"/>
    </location>
</feature>